<protein>
    <submittedName>
        <fullName evidence="1">Uncharacterized protein</fullName>
    </submittedName>
</protein>
<proteinExistence type="predicted"/>
<comment type="caution">
    <text evidence="1">The sequence shown here is derived from an EMBL/GenBank/DDBJ whole genome shotgun (WGS) entry which is preliminary data.</text>
</comment>
<evidence type="ECO:0000313" key="2">
    <source>
        <dbReference type="Proteomes" id="UP000771797"/>
    </source>
</evidence>
<keyword evidence="2" id="KW-1185">Reference proteome</keyword>
<evidence type="ECO:0000313" key="1">
    <source>
        <dbReference type="EMBL" id="KAF0804040.1"/>
    </source>
</evidence>
<accession>A0ABQ6Y4A9</accession>
<organism evidence="1 2">
    <name type="scientific">Alcanivorax xiamenensis</name>
    <dbReference type="NCBI Taxonomy" id="1177156"/>
    <lineage>
        <taxon>Bacteria</taxon>
        <taxon>Pseudomonadati</taxon>
        <taxon>Pseudomonadota</taxon>
        <taxon>Gammaproteobacteria</taxon>
        <taxon>Oceanospirillales</taxon>
        <taxon>Alcanivoracaceae</taxon>
        <taxon>Alcanivorax</taxon>
    </lineage>
</organism>
<name>A0ABQ6Y4A9_9GAMM</name>
<dbReference type="Proteomes" id="UP000771797">
    <property type="component" value="Unassembled WGS sequence"/>
</dbReference>
<dbReference type="EMBL" id="AQPF01000040">
    <property type="protein sequence ID" value="KAF0804040.1"/>
    <property type="molecule type" value="Genomic_DNA"/>
</dbReference>
<gene>
    <name evidence="1" type="ORF">A6D6_03431</name>
</gene>
<reference evidence="1 2" key="1">
    <citation type="submission" date="2012-09" db="EMBL/GenBank/DDBJ databases">
        <title>Genome Sequence of alkane-degrading Bacterium Alcanivorax sp. 6-D-6.</title>
        <authorList>
            <person name="Lai Q."/>
            <person name="Shao Z."/>
        </authorList>
    </citation>
    <scope>NUCLEOTIDE SEQUENCE [LARGE SCALE GENOMIC DNA]</scope>
    <source>
        <strain evidence="1 2">6-D-6</strain>
    </source>
</reference>
<dbReference type="RefSeq" id="WP_159661399.1">
    <property type="nucleotide sequence ID" value="NZ_AQPF01000040.1"/>
</dbReference>
<sequence>MATENLDQLMLSALGKGNKDDEVRKAFAEASLANWPDVADDREAAWNVEYWRYGCSLTFVETGQYEQLFDEHGIQGGLVAAAWTFYLRGVDGFRVFPGDPPFGLTPRMKPDEVAACIGPVRASRVSYDRRVDLFFVDAIAGMASLLK</sequence>